<feature type="binding site" evidence="2">
    <location>
        <position position="186"/>
    </location>
    <ligand>
        <name>ATP</name>
        <dbReference type="ChEBI" id="CHEBI:30616"/>
    </ligand>
</feature>
<keyword evidence="3" id="KW-0808">Transferase</keyword>
<comment type="subcellular location">
    <subcellularLocation>
        <location evidence="2">Cytoplasm</location>
    </subcellularLocation>
</comment>
<reference evidence="3 4" key="1">
    <citation type="submission" date="2016-10" db="EMBL/GenBank/DDBJ databases">
        <authorList>
            <person name="de Groot N.N."/>
        </authorList>
    </citation>
    <scope>NUCLEOTIDE SEQUENCE [LARGE SCALE GENOMIC DNA]</scope>
    <source>
        <strain evidence="3 4">DSM 10317</strain>
    </source>
</reference>
<dbReference type="HAMAP" id="MF_01539">
    <property type="entry name" value="TmcAL"/>
    <property type="match status" value="1"/>
</dbReference>
<dbReference type="InterPro" id="IPR014729">
    <property type="entry name" value="Rossmann-like_a/b/a_fold"/>
</dbReference>
<protein>
    <recommendedName>
        <fullName evidence="2">tRNA(Met) cytidine acetate ligase</fullName>
        <ecNumber evidence="2">6.3.4.-</ecNumber>
    </recommendedName>
</protein>
<evidence type="ECO:0000256" key="2">
    <source>
        <dbReference type="HAMAP-Rule" id="MF_01539"/>
    </source>
</evidence>
<dbReference type="GO" id="GO:0005737">
    <property type="term" value="C:cytoplasm"/>
    <property type="evidence" value="ECO:0007669"/>
    <property type="project" value="UniProtKB-SubCell"/>
</dbReference>
<dbReference type="PANTHER" id="PTHR37825">
    <property type="entry name" value="TRNA(MET) CYTIDINE ACETATE LIGASE"/>
    <property type="match status" value="1"/>
</dbReference>
<dbReference type="GO" id="GO:0006400">
    <property type="term" value="P:tRNA modification"/>
    <property type="evidence" value="ECO:0007669"/>
    <property type="project" value="UniProtKB-UniRule"/>
</dbReference>
<feature type="binding site" evidence="2">
    <location>
        <begin position="6"/>
        <end position="19"/>
    </location>
    <ligand>
        <name>ATP</name>
        <dbReference type="ChEBI" id="CHEBI:30616"/>
    </ligand>
</feature>
<keyword evidence="2" id="KW-0436">Ligase</keyword>
<dbReference type="RefSeq" id="WP_090162130.1">
    <property type="nucleotide sequence ID" value="NZ_FMWK01000005.1"/>
</dbReference>
<accession>A0A1G5RW76</accession>
<dbReference type="GO" id="GO:0016740">
    <property type="term" value="F:transferase activity"/>
    <property type="evidence" value="ECO:0007669"/>
    <property type="project" value="UniProtKB-KW"/>
</dbReference>
<comment type="catalytic activity">
    <reaction evidence="2">
        <text>cytidine(34) in elongator tRNA(Met) + acetate + ATP = N(4)-acetylcytidine(34) in elongator tRNA(Met) + AMP + diphosphate</text>
        <dbReference type="Rhea" id="RHEA:58144"/>
        <dbReference type="Rhea" id="RHEA-COMP:10693"/>
        <dbReference type="Rhea" id="RHEA-COMP:10694"/>
        <dbReference type="ChEBI" id="CHEBI:30089"/>
        <dbReference type="ChEBI" id="CHEBI:30616"/>
        <dbReference type="ChEBI" id="CHEBI:33019"/>
        <dbReference type="ChEBI" id="CHEBI:74900"/>
        <dbReference type="ChEBI" id="CHEBI:82748"/>
        <dbReference type="ChEBI" id="CHEBI:456215"/>
    </reaction>
</comment>
<keyword evidence="2" id="KW-0694">RNA-binding</keyword>
<dbReference type="GO" id="GO:0000049">
    <property type="term" value="F:tRNA binding"/>
    <property type="evidence" value="ECO:0007669"/>
    <property type="project" value="UniProtKB-KW"/>
</dbReference>
<evidence type="ECO:0000313" key="3">
    <source>
        <dbReference type="EMBL" id="SCZ78385.1"/>
    </source>
</evidence>
<feature type="binding site" evidence="2">
    <location>
        <position position="161"/>
    </location>
    <ligand>
        <name>ATP</name>
        <dbReference type="ChEBI" id="CHEBI:30616"/>
    </ligand>
</feature>
<dbReference type="Gene3D" id="3.40.50.620">
    <property type="entry name" value="HUPs"/>
    <property type="match status" value="1"/>
</dbReference>
<keyword evidence="2" id="KW-0820">tRNA-binding</keyword>
<comment type="function">
    <text evidence="2">Catalyzes the formation of N(4)-acetylcytidine (ac(4)C) at the wobble position of elongator tRNA(Met), using acetate and ATP as substrates. First activates an acetate ion to form acetyladenylate (Ac-AMP) and then transfers the acetyl group to tRNA to form ac(4)C34.</text>
</comment>
<dbReference type="InterPro" id="IPR008513">
    <property type="entry name" value="tRNA(Met)_cyd_acetate_ligase"/>
</dbReference>
<name>A0A1G5RW76_PSEXY</name>
<dbReference type="SUPFAM" id="SSF52374">
    <property type="entry name" value="Nucleotidylyl transferase"/>
    <property type="match status" value="1"/>
</dbReference>
<dbReference type="PANTHER" id="PTHR37825:SF1">
    <property type="entry name" value="TRNA(MET) CYTIDINE ACETATE LIGASE"/>
    <property type="match status" value="1"/>
</dbReference>
<keyword evidence="2" id="KW-0963">Cytoplasm</keyword>
<dbReference type="EMBL" id="FMWK01000005">
    <property type="protein sequence ID" value="SCZ78385.1"/>
    <property type="molecule type" value="Genomic_DNA"/>
</dbReference>
<keyword evidence="1 2" id="KW-0819">tRNA processing</keyword>
<dbReference type="GO" id="GO:0016879">
    <property type="term" value="F:ligase activity, forming carbon-nitrogen bonds"/>
    <property type="evidence" value="ECO:0007669"/>
    <property type="project" value="UniProtKB-UniRule"/>
</dbReference>
<evidence type="ECO:0000256" key="1">
    <source>
        <dbReference type="ARBA" id="ARBA00022694"/>
    </source>
</evidence>
<dbReference type="AlphaFoldDB" id="A0A1G5RW76"/>
<organism evidence="3 4">
    <name type="scientific">Pseudobutyrivibrio xylanivorans</name>
    <dbReference type="NCBI Taxonomy" id="185007"/>
    <lineage>
        <taxon>Bacteria</taxon>
        <taxon>Bacillati</taxon>
        <taxon>Bacillota</taxon>
        <taxon>Clostridia</taxon>
        <taxon>Lachnospirales</taxon>
        <taxon>Lachnospiraceae</taxon>
        <taxon>Pseudobutyrivibrio</taxon>
    </lineage>
</organism>
<dbReference type="GO" id="GO:0005524">
    <property type="term" value="F:ATP binding"/>
    <property type="evidence" value="ECO:0007669"/>
    <property type="project" value="UniProtKB-KW"/>
</dbReference>
<keyword evidence="2" id="KW-0547">Nucleotide-binding</keyword>
<sequence>MIVGIVAEYNPFHNGHKLQIDYAKNVLKADAVVVAMSGSFTQRGEIACFDKYTRAHAALISGADIILEIPTIFATASAREFAAAGVQLLANTGIVDTILFGAESDDVDLFKEAAHKLVKLEKSGELDKEINSSMASGDSYASARSKALERHIPTELISNPNNILGLEYCRYIIDKRLNMDIAIIKRQGNEYNEIALTGELSSASAIRAHLNETGLVVAIPEETKEIYKEAASVACNDISSMLHYKLITETDYEKYLDCTSDLADRIKNNLKDYISFSLFCDLLKTKNIAYSRISRVLCHILLDLTQEDFEKAKADGYIKYLRMLGFSKNGSAFLGIIKEKASAPLLTSPNDLIDSHDIYAADLYRVVVTEKTGETFPNEFNRKFDLVNI</sequence>
<gene>
    <name evidence="2" type="primary">tmcAL</name>
    <name evidence="3" type="ORF">SAMN02910350_01237</name>
</gene>
<proteinExistence type="inferred from homology"/>
<feature type="binding site" evidence="2">
    <location>
        <position position="101"/>
    </location>
    <ligand>
        <name>ATP</name>
        <dbReference type="ChEBI" id="CHEBI:30616"/>
    </ligand>
</feature>
<comment type="similarity">
    <text evidence="2">Belongs to the TmcAL family.</text>
</comment>
<comment type="caution">
    <text evidence="2">Lacks conserved residue(s) required for the propagation of feature annotation.</text>
</comment>
<dbReference type="Proteomes" id="UP000199428">
    <property type="component" value="Unassembled WGS sequence"/>
</dbReference>
<dbReference type="Pfam" id="PF05636">
    <property type="entry name" value="HIGH_NTase1"/>
    <property type="match status" value="1"/>
</dbReference>
<evidence type="ECO:0000313" key="4">
    <source>
        <dbReference type="Proteomes" id="UP000199428"/>
    </source>
</evidence>
<keyword evidence="2" id="KW-0067">ATP-binding</keyword>
<dbReference type="EC" id="6.3.4.-" evidence="2"/>